<keyword evidence="9 11" id="KW-0456">Lyase</keyword>
<dbReference type="InterPro" id="IPR006653">
    <property type="entry name" value="Trp_synth_b_CS"/>
</dbReference>
<dbReference type="GO" id="GO:0005737">
    <property type="term" value="C:cytoplasm"/>
    <property type="evidence" value="ECO:0007669"/>
    <property type="project" value="TreeGrafter"/>
</dbReference>
<proteinExistence type="inferred from homology"/>
<sequence>MGSTVVKSKLLRNLIMPEEINLPDTMGHFGRFGGKFVPETIMPALEELEKAYVEARNDPAFQAELDYYLKEYVGRPSVLYYAERLTKKLGGAKIYLKREDLNHTGAHKINNTIGQILLAKRMGKKRIIAETGAGQHGVATATAAAMFGIECDVYMGEEDMRRQALNVFRMKLLGTRVIPVTSGSKTLKDATNEAFRDWMASVRYTHYILGSVVGPHPYPMMVRNFQTVIGKEVKSQILEKENRLPDYLIACVGGGSNSMGLFHPFIEDREVKMIGVEAGGLGPEIGQHASTLTSGKIGILHGSASYVLQDDDGQTLPVHSISAGLDYPGVGPEHSYLKDIGRAEYVSITDTEAVNAFQECARLEGIIPALEASHAIAYAMKFAPTLSSDKLIVICLSGSGDKDSFEVAKKLGYTI</sequence>
<dbReference type="NCBIfam" id="TIGR00263">
    <property type="entry name" value="trpB"/>
    <property type="match status" value="1"/>
</dbReference>
<dbReference type="InterPro" id="IPR001926">
    <property type="entry name" value="TrpB-like_PALP"/>
</dbReference>
<gene>
    <name evidence="11" type="primary">trpB</name>
    <name evidence="13" type="ORF">KSU1_D0437</name>
</gene>
<evidence type="ECO:0000256" key="5">
    <source>
        <dbReference type="ARBA" id="ARBA00022605"/>
    </source>
</evidence>
<evidence type="ECO:0000256" key="4">
    <source>
        <dbReference type="ARBA" id="ARBA00011270"/>
    </source>
</evidence>
<comment type="catalytic activity">
    <reaction evidence="10 11">
        <text>(1S,2R)-1-C-(indol-3-yl)glycerol 3-phosphate + L-serine = D-glyceraldehyde 3-phosphate + L-tryptophan + H2O</text>
        <dbReference type="Rhea" id="RHEA:10532"/>
        <dbReference type="ChEBI" id="CHEBI:15377"/>
        <dbReference type="ChEBI" id="CHEBI:33384"/>
        <dbReference type="ChEBI" id="CHEBI:57912"/>
        <dbReference type="ChEBI" id="CHEBI:58866"/>
        <dbReference type="ChEBI" id="CHEBI:59776"/>
        <dbReference type="EC" id="4.2.1.20"/>
    </reaction>
</comment>
<dbReference type="FunFam" id="3.40.50.1100:FF:000004">
    <property type="entry name" value="Tryptophan synthase beta chain"/>
    <property type="match status" value="1"/>
</dbReference>
<comment type="cofactor">
    <cofactor evidence="1 11">
        <name>pyridoxal 5'-phosphate</name>
        <dbReference type="ChEBI" id="CHEBI:597326"/>
    </cofactor>
</comment>
<evidence type="ECO:0000313" key="13">
    <source>
        <dbReference type="EMBL" id="GAB63746.1"/>
    </source>
</evidence>
<comment type="similarity">
    <text evidence="3 11">Belongs to the TrpB family.</text>
</comment>
<dbReference type="GO" id="GO:0004834">
    <property type="term" value="F:tryptophan synthase activity"/>
    <property type="evidence" value="ECO:0007669"/>
    <property type="project" value="UniProtKB-UniRule"/>
</dbReference>
<dbReference type="PROSITE" id="PS00168">
    <property type="entry name" value="TRP_SYNTHASE_BETA"/>
    <property type="match status" value="1"/>
</dbReference>
<dbReference type="FunFam" id="3.40.50.1100:FF:000001">
    <property type="entry name" value="Tryptophan synthase beta chain"/>
    <property type="match status" value="1"/>
</dbReference>
<dbReference type="PANTHER" id="PTHR48077:SF3">
    <property type="entry name" value="TRYPTOPHAN SYNTHASE"/>
    <property type="match status" value="1"/>
</dbReference>
<evidence type="ECO:0000256" key="7">
    <source>
        <dbReference type="ARBA" id="ARBA00022898"/>
    </source>
</evidence>
<evidence type="ECO:0000256" key="10">
    <source>
        <dbReference type="ARBA" id="ARBA00049047"/>
    </source>
</evidence>
<evidence type="ECO:0000256" key="3">
    <source>
        <dbReference type="ARBA" id="ARBA00009982"/>
    </source>
</evidence>
<comment type="caution">
    <text evidence="13">The sequence shown here is derived from an EMBL/GenBank/DDBJ whole genome shotgun (WGS) entry which is preliminary data.</text>
</comment>
<reference evidence="13 14" key="1">
    <citation type="journal article" date="2012" name="FEBS Lett.">
        <title>Anammox organism KSU-1 expresses a NirK-type copper-containing nitrite reductase instead of a NirS-type with cytochrome cd1.</title>
        <authorList>
            <person name="Hira D."/>
            <person name="Toh H."/>
            <person name="Migita C.T."/>
            <person name="Okubo H."/>
            <person name="Nishiyama T."/>
            <person name="Hattori M."/>
            <person name="Furukawa K."/>
            <person name="Fujii T."/>
        </authorList>
    </citation>
    <scope>NUCLEOTIDE SEQUENCE [LARGE SCALE GENOMIC DNA]</scope>
</reference>
<evidence type="ECO:0000256" key="11">
    <source>
        <dbReference type="HAMAP-Rule" id="MF_00133"/>
    </source>
</evidence>
<evidence type="ECO:0000256" key="9">
    <source>
        <dbReference type="ARBA" id="ARBA00023239"/>
    </source>
</evidence>
<evidence type="ECO:0000256" key="6">
    <source>
        <dbReference type="ARBA" id="ARBA00022822"/>
    </source>
</evidence>
<evidence type="ECO:0000259" key="12">
    <source>
        <dbReference type="Pfam" id="PF00291"/>
    </source>
</evidence>
<comment type="function">
    <text evidence="11">The beta subunit is responsible for the synthesis of L-tryptophan from indole and L-serine.</text>
</comment>
<evidence type="ECO:0000256" key="2">
    <source>
        <dbReference type="ARBA" id="ARBA00004733"/>
    </source>
</evidence>
<name>I3IPV1_9BACT</name>
<keyword evidence="5 11" id="KW-0028">Amino-acid biosynthesis</keyword>
<dbReference type="InterPro" id="IPR006654">
    <property type="entry name" value="Trp_synth_beta"/>
</dbReference>
<dbReference type="eggNOG" id="COG0133">
    <property type="taxonomic scope" value="Bacteria"/>
</dbReference>
<dbReference type="CDD" id="cd06446">
    <property type="entry name" value="Trp-synth_B"/>
    <property type="match status" value="1"/>
</dbReference>
<dbReference type="AlphaFoldDB" id="I3IPV1"/>
<keyword evidence="8 11" id="KW-0057">Aromatic amino acid biosynthesis</keyword>
<dbReference type="Gene3D" id="3.40.50.1100">
    <property type="match status" value="2"/>
</dbReference>
<organism evidence="13 14">
    <name type="scientific">Candidatus Jettenia caeni</name>
    <dbReference type="NCBI Taxonomy" id="247490"/>
    <lineage>
        <taxon>Bacteria</taxon>
        <taxon>Pseudomonadati</taxon>
        <taxon>Planctomycetota</taxon>
        <taxon>Candidatus Brocadiia</taxon>
        <taxon>Candidatus Brocadiales</taxon>
        <taxon>Candidatus Brocadiaceae</taxon>
        <taxon>Candidatus Jettenia</taxon>
    </lineage>
</organism>
<dbReference type="InterPro" id="IPR023026">
    <property type="entry name" value="Trp_synth_beta/beta-like"/>
</dbReference>
<protein>
    <recommendedName>
        <fullName evidence="11">Tryptophan synthase beta chain</fullName>
        <ecNumber evidence="11">4.2.1.20</ecNumber>
    </recommendedName>
</protein>
<dbReference type="PIRSF" id="PIRSF001413">
    <property type="entry name" value="Trp_syn_beta"/>
    <property type="match status" value="1"/>
</dbReference>
<feature type="domain" description="Tryptophan synthase beta chain-like PALP" evidence="12">
    <location>
        <begin position="75"/>
        <end position="398"/>
    </location>
</feature>
<evidence type="ECO:0000256" key="8">
    <source>
        <dbReference type="ARBA" id="ARBA00023141"/>
    </source>
</evidence>
<feature type="modified residue" description="N6-(pyridoxal phosphate)lysine" evidence="11">
    <location>
        <position position="108"/>
    </location>
</feature>
<comment type="subunit">
    <text evidence="4 11">Tetramer of two alpha and two beta chains.</text>
</comment>
<dbReference type="EMBL" id="BAFH01000004">
    <property type="protein sequence ID" value="GAB63746.1"/>
    <property type="molecule type" value="Genomic_DNA"/>
</dbReference>
<dbReference type="HAMAP" id="MF_00133">
    <property type="entry name" value="Trp_synth_beta"/>
    <property type="match status" value="1"/>
</dbReference>
<accession>I3IPV1</accession>
<dbReference type="STRING" id="247490.KSU1_D0437"/>
<dbReference type="PANTHER" id="PTHR48077">
    <property type="entry name" value="TRYPTOPHAN SYNTHASE-RELATED"/>
    <property type="match status" value="1"/>
</dbReference>
<dbReference type="SUPFAM" id="SSF53686">
    <property type="entry name" value="Tryptophan synthase beta subunit-like PLP-dependent enzymes"/>
    <property type="match status" value="1"/>
</dbReference>
<dbReference type="EC" id="4.2.1.20" evidence="11"/>
<keyword evidence="14" id="KW-1185">Reference proteome</keyword>
<evidence type="ECO:0000313" key="14">
    <source>
        <dbReference type="Proteomes" id="UP000002985"/>
    </source>
</evidence>
<keyword evidence="6 11" id="KW-0822">Tryptophan biosynthesis</keyword>
<dbReference type="UniPathway" id="UPA00035">
    <property type="reaction ID" value="UER00044"/>
</dbReference>
<dbReference type="InterPro" id="IPR036052">
    <property type="entry name" value="TrpB-like_PALP_sf"/>
</dbReference>
<dbReference type="Proteomes" id="UP000002985">
    <property type="component" value="Unassembled WGS sequence"/>
</dbReference>
<dbReference type="Pfam" id="PF00291">
    <property type="entry name" value="PALP"/>
    <property type="match status" value="1"/>
</dbReference>
<keyword evidence="7 11" id="KW-0663">Pyridoxal phosphate</keyword>
<evidence type="ECO:0000256" key="1">
    <source>
        <dbReference type="ARBA" id="ARBA00001933"/>
    </source>
</evidence>
<comment type="pathway">
    <text evidence="2 11">Amino-acid biosynthesis; L-tryptophan biosynthesis; L-tryptophan from chorismate: step 5/5.</text>
</comment>